<organism evidence="1 2">
    <name type="scientific">Terrabacter terrae</name>
    <dbReference type="NCBI Taxonomy" id="318434"/>
    <lineage>
        <taxon>Bacteria</taxon>
        <taxon>Bacillati</taxon>
        <taxon>Actinomycetota</taxon>
        <taxon>Actinomycetes</taxon>
        <taxon>Micrococcales</taxon>
        <taxon>Intrasporangiaceae</taxon>
        <taxon>Terrabacter</taxon>
    </lineage>
</organism>
<comment type="caution">
    <text evidence="1">The sequence shown here is derived from an EMBL/GenBank/DDBJ whole genome shotgun (WGS) entry which is preliminary data.</text>
</comment>
<proteinExistence type="predicted"/>
<protein>
    <submittedName>
        <fullName evidence="1">Uncharacterized protein</fullName>
    </submittedName>
</protein>
<keyword evidence="2" id="KW-1185">Reference proteome</keyword>
<reference evidence="1 2" key="1">
    <citation type="journal article" date="2019" name="Int. J. Syst. Evol. Microbiol.">
        <title>The Global Catalogue of Microorganisms (GCM) 10K type strain sequencing project: providing services to taxonomists for standard genome sequencing and annotation.</title>
        <authorList>
            <consortium name="The Broad Institute Genomics Platform"/>
            <consortium name="The Broad Institute Genome Sequencing Center for Infectious Disease"/>
            <person name="Wu L."/>
            <person name="Ma J."/>
        </authorList>
    </citation>
    <scope>NUCLEOTIDE SEQUENCE [LARGE SCALE GENOMIC DNA]</scope>
    <source>
        <strain evidence="1 2">JCM 14283</strain>
    </source>
</reference>
<accession>A0ABN2UJM0</accession>
<evidence type="ECO:0000313" key="1">
    <source>
        <dbReference type="EMBL" id="GAA2039017.1"/>
    </source>
</evidence>
<dbReference type="EMBL" id="BAAANB010000021">
    <property type="protein sequence ID" value="GAA2039017.1"/>
    <property type="molecule type" value="Genomic_DNA"/>
</dbReference>
<sequence>MVVGERPDGPPGTMLTVAAGHALVEQVRTLFVPRADAAPEPD</sequence>
<dbReference type="Proteomes" id="UP001501285">
    <property type="component" value="Unassembled WGS sequence"/>
</dbReference>
<name>A0ABN2UJM0_9MICO</name>
<evidence type="ECO:0000313" key="2">
    <source>
        <dbReference type="Proteomes" id="UP001501285"/>
    </source>
</evidence>
<gene>
    <name evidence="1" type="ORF">GCM10009740_34460</name>
</gene>